<dbReference type="OMA" id="TLWRGAI"/>
<reference evidence="13 15" key="1">
    <citation type="submission" date="2015-02" db="EMBL/GenBank/DDBJ databases">
        <authorList>
            <person name="Chooi Y.-H."/>
        </authorList>
    </citation>
    <scope>NUCLEOTIDE SEQUENCE [LARGE SCALE GENOMIC DNA]</scope>
    <source>
        <strain evidence="13">E3</strain>
    </source>
</reference>
<feature type="transmembrane region" description="Helical" evidence="12">
    <location>
        <begin position="215"/>
        <end position="235"/>
    </location>
</feature>
<dbReference type="AlphaFoldDB" id="A0A0G4IXH1"/>
<keyword evidence="5" id="KW-0677">Repeat</keyword>
<keyword evidence="3 11" id="KW-0813">Transport</keyword>
<evidence type="ECO:0000313" key="16">
    <source>
        <dbReference type="Proteomes" id="UP000290189"/>
    </source>
</evidence>
<dbReference type="Proteomes" id="UP000290189">
    <property type="component" value="Unassembled WGS sequence"/>
</dbReference>
<proteinExistence type="inferred from homology"/>
<sequence length="301" mass="32239">MSDQKGAAAAKPAKNPYWAAAEPFVLGGLSGMVATTCIQPIDMVKVSIQLEGKGGITNPFTMTRKLIANDGFFSLYRGLSAGLLRQATYTTARMGLFKTISDMLKDDKGQLNFTKRSAAGLLAGGLGSIIGNPCDLALVRMQADAGLPAAERRNYKNVVDALARVIKEEGVLGLWAGSMPTVARAMALNVGMLATYDQAKEMLEARFGKTNATTFGASAIAGFFASFLSLPFDFVKTRIQKMKPDAQGKVPYSGPINCAVTVFKEEGPLAFYKGFPTYYVRIAPHAMITLIALEGLRQLVD</sequence>
<keyword evidence="9 10" id="KW-0472">Membrane</keyword>
<dbReference type="Gene3D" id="1.50.40.10">
    <property type="entry name" value="Mitochondrial carrier domain"/>
    <property type="match status" value="1"/>
</dbReference>
<evidence type="ECO:0000256" key="1">
    <source>
        <dbReference type="ARBA" id="ARBA00004448"/>
    </source>
</evidence>
<dbReference type="InterPro" id="IPR023395">
    <property type="entry name" value="MCP_dom_sf"/>
</dbReference>
<dbReference type="SUPFAM" id="SSF103506">
    <property type="entry name" value="Mitochondrial carrier"/>
    <property type="match status" value="1"/>
</dbReference>
<evidence type="ECO:0000256" key="12">
    <source>
        <dbReference type="SAM" id="Phobius"/>
    </source>
</evidence>
<keyword evidence="6" id="KW-0999">Mitochondrion inner membrane</keyword>
<dbReference type="Pfam" id="PF00153">
    <property type="entry name" value="Mito_carr"/>
    <property type="match status" value="3"/>
</dbReference>
<keyword evidence="8 14" id="KW-0496">Mitochondrion</keyword>
<geneLocation type="mitochondrion" evidence="14"/>
<evidence type="ECO:0000313" key="15">
    <source>
        <dbReference type="Proteomes" id="UP000039324"/>
    </source>
</evidence>
<evidence type="ECO:0000256" key="7">
    <source>
        <dbReference type="ARBA" id="ARBA00022989"/>
    </source>
</evidence>
<dbReference type="PROSITE" id="PS50920">
    <property type="entry name" value="SOLCAR"/>
    <property type="match status" value="3"/>
</dbReference>
<keyword evidence="7 12" id="KW-1133">Transmembrane helix</keyword>
<evidence type="ECO:0000256" key="5">
    <source>
        <dbReference type="ARBA" id="ARBA00022737"/>
    </source>
</evidence>
<evidence type="ECO:0000256" key="10">
    <source>
        <dbReference type="PROSITE-ProRule" id="PRU00282"/>
    </source>
</evidence>
<feature type="repeat" description="Solcar" evidence="10">
    <location>
        <begin position="209"/>
        <end position="299"/>
    </location>
</feature>
<dbReference type="EMBL" id="CDSF01000093">
    <property type="protein sequence ID" value="CEO99741.1"/>
    <property type="molecule type" value="Genomic_DNA"/>
</dbReference>
<dbReference type="InterPro" id="IPR050391">
    <property type="entry name" value="Mito_Metabolite_Transporter"/>
</dbReference>
<keyword evidence="4 10" id="KW-0812">Transmembrane</keyword>
<dbReference type="InterPro" id="IPR002067">
    <property type="entry name" value="MCP"/>
</dbReference>
<dbReference type="GO" id="GO:0055085">
    <property type="term" value="P:transmembrane transport"/>
    <property type="evidence" value="ECO:0007669"/>
    <property type="project" value="InterPro"/>
</dbReference>
<evidence type="ECO:0000256" key="11">
    <source>
        <dbReference type="RuleBase" id="RU000488"/>
    </source>
</evidence>
<reference evidence="14 16" key="2">
    <citation type="submission" date="2018-03" db="EMBL/GenBank/DDBJ databases">
        <authorList>
            <person name="Fogelqvist J."/>
        </authorList>
    </citation>
    <scope>NUCLEOTIDE SEQUENCE [LARGE SCALE GENOMIC DNA]</scope>
</reference>
<evidence type="ECO:0000256" key="9">
    <source>
        <dbReference type="ARBA" id="ARBA00023136"/>
    </source>
</evidence>
<evidence type="ECO:0000256" key="2">
    <source>
        <dbReference type="ARBA" id="ARBA00006375"/>
    </source>
</evidence>
<evidence type="ECO:0000313" key="13">
    <source>
        <dbReference type="EMBL" id="CEO99741.1"/>
    </source>
</evidence>
<feature type="repeat" description="Solcar" evidence="10">
    <location>
        <begin position="22"/>
        <end position="103"/>
    </location>
</feature>
<dbReference type="PANTHER" id="PTHR45618">
    <property type="entry name" value="MITOCHONDRIAL DICARBOXYLATE CARRIER-RELATED"/>
    <property type="match status" value="1"/>
</dbReference>
<dbReference type="OrthoDB" id="448427at2759"/>
<evidence type="ECO:0000256" key="4">
    <source>
        <dbReference type="ARBA" id="ARBA00022692"/>
    </source>
</evidence>
<name>A0A0G4IXH1_PLABS</name>
<dbReference type="InterPro" id="IPR018108">
    <property type="entry name" value="MCP_transmembrane"/>
</dbReference>
<comment type="similarity">
    <text evidence="2 11">Belongs to the mitochondrial carrier (TC 2.A.29) family.</text>
</comment>
<dbReference type="PRINTS" id="PR00926">
    <property type="entry name" value="MITOCARRIER"/>
</dbReference>
<evidence type="ECO:0000256" key="3">
    <source>
        <dbReference type="ARBA" id="ARBA00022448"/>
    </source>
</evidence>
<keyword evidence="15" id="KW-1185">Reference proteome</keyword>
<dbReference type="GO" id="GO:0005743">
    <property type="term" value="C:mitochondrial inner membrane"/>
    <property type="evidence" value="ECO:0007669"/>
    <property type="project" value="UniProtKB-SubCell"/>
</dbReference>
<evidence type="ECO:0000313" key="14">
    <source>
        <dbReference type="EMBL" id="SPQ97095.1"/>
    </source>
</evidence>
<gene>
    <name evidence="13" type="ORF">PBRA_007475</name>
    <name evidence="14" type="ORF">PLBR_LOCUS4310</name>
</gene>
<protein>
    <recommendedName>
        <fullName evidence="17">Mitochondrial 2-oxoglutarate/malate carrier protein</fullName>
    </recommendedName>
</protein>
<dbReference type="EMBL" id="OVEO01000007">
    <property type="protein sequence ID" value="SPQ97095.1"/>
    <property type="molecule type" value="Genomic_DNA"/>
</dbReference>
<accession>A0A0G4IXH1</accession>
<evidence type="ECO:0000256" key="6">
    <source>
        <dbReference type="ARBA" id="ARBA00022792"/>
    </source>
</evidence>
<comment type="subcellular location">
    <subcellularLocation>
        <location evidence="1">Mitochondrion inner membrane</location>
        <topology evidence="1">Multi-pass membrane protein</topology>
    </subcellularLocation>
</comment>
<dbReference type="STRING" id="37360.A0A0G4IXH1"/>
<dbReference type="FunFam" id="1.50.40.10:FF:000009">
    <property type="entry name" value="Mitochondrial 2-oxoglutarate/malate carrier protein"/>
    <property type="match status" value="1"/>
</dbReference>
<feature type="repeat" description="Solcar" evidence="10">
    <location>
        <begin position="111"/>
        <end position="202"/>
    </location>
</feature>
<organism evidence="13 15">
    <name type="scientific">Plasmodiophora brassicae</name>
    <name type="common">Clubroot disease agent</name>
    <dbReference type="NCBI Taxonomy" id="37360"/>
    <lineage>
        <taxon>Eukaryota</taxon>
        <taxon>Sar</taxon>
        <taxon>Rhizaria</taxon>
        <taxon>Endomyxa</taxon>
        <taxon>Phytomyxea</taxon>
        <taxon>Plasmodiophorida</taxon>
        <taxon>Plasmodiophoridae</taxon>
        <taxon>Plasmodiophora</taxon>
    </lineage>
</organism>
<dbReference type="Proteomes" id="UP000039324">
    <property type="component" value="Unassembled WGS sequence"/>
</dbReference>
<evidence type="ECO:0008006" key="17">
    <source>
        <dbReference type="Google" id="ProtNLM"/>
    </source>
</evidence>
<evidence type="ECO:0000256" key="8">
    <source>
        <dbReference type="ARBA" id="ARBA00023128"/>
    </source>
</evidence>